<dbReference type="EMBL" id="JAJUPA010000005">
    <property type="protein sequence ID" value="MCQ9629837.1"/>
    <property type="molecule type" value="Genomic_DNA"/>
</dbReference>
<gene>
    <name evidence="1" type="ORF">LZL92_05995</name>
</gene>
<protein>
    <submittedName>
        <fullName evidence="1">Uncharacterized protein</fullName>
    </submittedName>
</protein>
<keyword evidence="2" id="KW-1185">Reference proteome</keyword>
<name>A0ABT1WTS6_ACTSU</name>
<reference evidence="1 2" key="1">
    <citation type="submission" date="2021-12" db="EMBL/GenBank/DDBJ databases">
        <title>Identification and characterization of A. suis stains in western Canada.</title>
        <authorList>
            <person name="Kulathunga D.G.R.S."/>
            <person name="De Oliveira Costa M."/>
        </authorList>
    </citation>
    <scope>NUCLEOTIDE SEQUENCE [LARGE SCALE GENOMIC DNA]</scope>
    <source>
        <strain evidence="1 2">18_292</strain>
    </source>
</reference>
<sequence length="226" mass="26202">MISEQDKQAILNGAFGKTRDGRKAKFIDRRPDGCPVFAIIKGECLSECKLEMYTTSFKIYSNKETNSDIIGLWQDKPEPFDLEQALAGNPLIDLHNNEKCWLYKSHNNGKLIIEYENEYDGDSDLPKISFISEENNLTDCFGMWKDPELQLSSNSLQLPKPVTEPLPSYAEIYYLNIENCKYVINQIFYKDIEFIGKLLENRMLYRTKEEVIQVIEAITGKPYEDR</sequence>
<proteinExistence type="predicted"/>
<dbReference type="RefSeq" id="WP_005613554.1">
    <property type="nucleotide sequence ID" value="NZ_CP090556.1"/>
</dbReference>
<accession>A0ABT1WTS6</accession>
<dbReference type="Proteomes" id="UP001206331">
    <property type="component" value="Unassembled WGS sequence"/>
</dbReference>
<evidence type="ECO:0000313" key="2">
    <source>
        <dbReference type="Proteomes" id="UP001206331"/>
    </source>
</evidence>
<comment type="caution">
    <text evidence="1">The sequence shown here is derived from an EMBL/GenBank/DDBJ whole genome shotgun (WGS) entry which is preliminary data.</text>
</comment>
<organism evidence="1 2">
    <name type="scientific">Actinobacillus suis</name>
    <dbReference type="NCBI Taxonomy" id="716"/>
    <lineage>
        <taxon>Bacteria</taxon>
        <taxon>Pseudomonadati</taxon>
        <taxon>Pseudomonadota</taxon>
        <taxon>Gammaproteobacteria</taxon>
        <taxon>Pasteurellales</taxon>
        <taxon>Pasteurellaceae</taxon>
        <taxon>Actinobacillus</taxon>
    </lineage>
</organism>
<evidence type="ECO:0000313" key="1">
    <source>
        <dbReference type="EMBL" id="MCQ9629837.1"/>
    </source>
</evidence>